<dbReference type="AlphaFoldDB" id="B8FNQ2"/>
<organism evidence="2 3">
    <name type="scientific">Desulfatibacillum aliphaticivorans</name>
    <dbReference type="NCBI Taxonomy" id="218208"/>
    <lineage>
        <taxon>Bacteria</taxon>
        <taxon>Pseudomonadati</taxon>
        <taxon>Thermodesulfobacteriota</taxon>
        <taxon>Desulfobacteria</taxon>
        <taxon>Desulfobacterales</taxon>
        <taxon>Desulfatibacillaceae</taxon>
        <taxon>Desulfatibacillum</taxon>
    </lineage>
</organism>
<evidence type="ECO:0008006" key="4">
    <source>
        <dbReference type="Google" id="ProtNLM"/>
    </source>
</evidence>
<name>B8FNQ2_DESAL</name>
<keyword evidence="3" id="KW-1185">Reference proteome</keyword>
<protein>
    <recommendedName>
        <fullName evidence="4">Alginate export domain-containing protein</fullName>
    </recommendedName>
</protein>
<reference evidence="2 3" key="1">
    <citation type="journal article" date="2012" name="Environ. Microbiol.">
        <title>The genome sequence of Desulfatibacillum alkenivorans AK-01: a blueprint for anaerobic alkane oxidation.</title>
        <authorList>
            <person name="Callaghan A.V."/>
            <person name="Morris B.E."/>
            <person name="Pereira I.A."/>
            <person name="McInerney M.J."/>
            <person name="Austin R.N."/>
            <person name="Groves J.T."/>
            <person name="Kukor J.J."/>
            <person name="Suflita J.M."/>
            <person name="Young L.Y."/>
            <person name="Zylstra G.J."/>
            <person name="Wawrik B."/>
        </authorList>
    </citation>
    <scope>NUCLEOTIDE SEQUENCE [LARGE SCALE GENOMIC DNA]</scope>
    <source>
        <strain evidence="2 3">AK-01</strain>
    </source>
</reference>
<dbReference type="eggNOG" id="ENOG5032R8K">
    <property type="taxonomic scope" value="Bacteria"/>
</dbReference>
<evidence type="ECO:0000313" key="2">
    <source>
        <dbReference type="EMBL" id="ACL06333.1"/>
    </source>
</evidence>
<keyword evidence="1" id="KW-0732">Signal</keyword>
<dbReference type="RefSeq" id="WP_015949372.1">
    <property type="nucleotide sequence ID" value="NC_011768.1"/>
</dbReference>
<feature type="chain" id="PRO_5002872338" description="Alginate export domain-containing protein" evidence="1">
    <location>
        <begin position="24"/>
        <end position="510"/>
    </location>
</feature>
<sequence length="510" mass="55630">MKKIFTITMVIALVAAFTLPAMAETKFSFKGTYRVRGFMLSNPSLQADQAKISPTGKLGTSGYTLPIAATGEGPSQSWMDMRFRMESTFTVSDRLAVVTRFDALDNKRYGDPDTVGTTDNIDWDRAYMVVTTDFGKFQAGRMAGGTYGNVFLDTETERDRVRFDTMLDKWVISLVYEKQVEIDGGTLWTDSDADVYYAAATYVSEDLRGGLLVGYGNVKAFSDMNGLQAYQYAAAPGVSVPLPYDSSLLLADPFVNANFGDFNISAEAQIRWGKYAEFDRDVYQSGITMIDAWRKGAGLGPQGDIDYDAYAWNLEGSWASGPFSAEMGYAWVKGEDDPYDDKWESVGGLGDDWGKAFILTNTDSGFEGTLGGHGGAAAAGAAAGNLSSGSTAALNGCKMFYLGGSYSPMSNLTISALFANSKSESPGYVGYSTLLGPTGNGGAPLAKDARNFASDHGSEYDLTINWDIYDNLNYTFIAAFLDVGDYWQFGNPYRELENTWCFWQQLQLSF</sequence>
<dbReference type="KEGG" id="dal:Dalk_4655"/>
<dbReference type="Proteomes" id="UP000000739">
    <property type="component" value="Chromosome"/>
</dbReference>
<proteinExistence type="predicted"/>
<dbReference type="HOGENOM" id="CLU_629668_0_0_7"/>
<feature type="signal peptide" evidence="1">
    <location>
        <begin position="1"/>
        <end position="23"/>
    </location>
</feature>
<gene>
    <name evidence="2" type="ordered locus">Dalk_4655</name>
</gene>
<evidence type="ECO:0000256" key="1">
    <source>
        <dbReference type="SAM" id="SignalP"/>
    </source>
</evidence>
<evidence type="ECO:0000313" key="3">
    <source>
        <dbReference type="Proteomes" id="UP000000739"/>
    </source>
</evidence>
<accession>B8FNQ2</accession>
<dbReference type="EMBL" id="CP001322">
    <property type="protein sequence ID" value="ACL06333.1"/>
    <property type="molecule type" value="Genomic_DNA"/>
</dbReference>